<gene>
    <name evidence="5" type="ORF">FDO65_07025</name>
</gene>
<accession>A0A4U6QLE3</accession>
<comment type="caution">
    <text evidence="5">The sequence shown here is derived from an EMBL/GenBank/DDBJ whole genome shotgun (WGS) entry which is preliminary data.</text>
</comment>
<evidence type="ECO:0000259" key="3">
    <source>
        <dbReference type="Pfam" id="PF10145"/>
    </source>
</evidence>
<dbReference type="Pfam" id="PF26571">
    <property type="entry name" value="VldE"/>
    <property type="match status" value="1"/>
</dbReference>
<evidence type="ECO:0000313" key="5">
    <source>
        <dbReference type="EMBL" id="TKV61344.1"/>
    </source>
</evidence>
<evidence type="ECO:0000256" key="1">
    <source>
        <dbReference type="ARBA" id="ARBA00022612"/>
    </source>
</evidence>
<dbReference type="EMBL" id="SZZH01000001">
    <property type="protein sequence ID" value="TKV61344.1"/>
    <property type="molecule type" value="Genomic_DNA"/>
</dbReference>
<name>A0A4U6QLE3_9ACTN</name>
<dbReference type="Gene3D" id="1.10.530.10">
    <property type="match status" value="1"/>
</dbReference>
<dbReference type="PANTHER" id="PTHR37813">
    <property type="entry name" value="FELS-2 PROPHAGE PROTEIN"/>
    <property type="match status" value="1"/>
</dbReference>
<evidence type="ECO:0000259" key="4">
    <source>
        <dbReference type="Pfam" id="PF26571"/>
    </source>
</evidence>
<dbReference type="RefSeq" id="WP_137448648.1">
    <property type="nucleotide sequence ID" value="NZ_SZZH01000001.1"/>
</dbReference>
<keyword evidence="6" id="KW-1185">Reference proteome</keyword>
<dbReference type="Pfam" id="PF10145">
    <property type="entry name" value="PhageMin_Tail"/>
    <property type="match status" value="1"/>
</dbReference>
<feature type="domain" description="Transglycosylase SLT" evidence="2">
    <location>
        <begin position="1058"/>
        <end position="1138"/>
    </location>
</feature>
<dbReference type="AlphaFoldDB" id="A0A4U6QLE3"/>
<dbReference type="InterPro" id="IPR058593">
    <property type="entry name" value="ARB_07466-like_C"/>
</dbReference>
<feature type="domain" description="ARB-07466-like C-terminal" evidence="4">
    <location>
        <begin position="864"/>
        <end position="959"/>
    </location>
</feature>
<dbReference type="Proteomes" id="UP000306985">
    <property type="component" value="Unassembled WGS sequence"/>
</dbReference>
<reference evidence="5 6" key="1">
    <citation type="submission" date="2019-05" db="EMBL/GenBank/DDBJ databases">
        <title>Nakamurella sp. N5BH11, whole genome shotgun sequence.</title>
        <authorList>
            <person name="Tuo L."/>
        </authorList>
    </citation>
    <scope>NUCLEOTIDE SEQUENCE [LARGE SCALE GENOMIC DNA]</scope>
    <source>
        <strain evidence="5 6">N5BH11</strain>
    </source>
</reference>
<dbReference type="InterPro" id="IPR008258">
    <property type="entry name" value="Transglycosylase_SLT_dom_1"/>
</dbReference>
<evidence type="ECO:0000313" key="6">
    <source>
        <dbReference type="Proteomes" id="UP000306985"/>
    </source>
</evidence>
<proteinExistence type="predicted"/>
<organism evidence="5 6">
    <name type="scientific">Nakamurella flava</name>
    <dbReference type="NCBI Taxonomy" id="2576308"/>
    <lineage>
        <taxon>Bacteria</taxon>
        <taxon>Bacillati</taxon>
        <taxon>Actinomycetota</taxon>
        <taxon>Actinomycetes</taxon>
        <taxon>Nakamurellales</taxon>
        <taxon>Nakamurellaceae</taxon>
        <taxon>Nakamurella</taxon>
    </lineage>
</organism>
<dbReference type="Pfam" id="PF01464">
    <property type="entry name" value="SLT"/>
    <property type="match status" value="1"/>
</dbReference>
<sequence length="1229" mass="128846">MPVEIASAYVSIVPTLKPLTGNLSRIFQPVEQAGQDAGDRAGDNSGKGFLGGFGGLIKGGVAGIALAAGAAFTDAFVGAMDAKKSMAKLEGSLGLDPAETQKLGKTAGALYSAGYGESIAGLTDTLGVVKSSIKGLNDADLQKVTGKALSFASAFDTDVSESISSVNTLINSGLVTDANQAFDLLTKASQKVPASLRGDVMDASDEYSQFFRTLGFSSDQAFDVLVKGSEKGAFGIDKAGDAIKEFTIRSTDMSASSVAAYEAIGLNAQDMSNSILQGGDVAQGATQKIIDGILGIKDPSEQANTAIALFGTQMEDMNVADIPQFLEGLKGTSGALGDTAGAADKMDAAMGSTSSGFELFWRNIKTNLVDFISNTVLPKLAEFGNWFNQTFGPTIAVAGEWIRGTLIPAFSEVGAWISGQLAPVIQDLTSYLVNDLIPAWGRFVEWWQTTGWPILEPILAFIRSSIENLVNVVRSVIDVIGGVLSGDWSRVWDGIKGIFSGIWDQILNVLNTVWGVIQGVVEAIGPWVLDKLTSFAGFLAEKGSEFLGWIWNGITAKAEEVKNWFTALPGVLWDKLLEAGGGAVAWVTGKGSEFIGWIKTGLENGLDAVLTFFSELPSKAWQKILDLKDDILAVGGKVIEWIGDGIKNAAHFVWDALTSVFQRDENETPAQQAARTNGVSGLAGGGMPFAEPQGAGGGVVRRLTPGRLSMAAGGGVLPGYAPGIDNIHAVLSPGEAVMVPEWTRMVGVQNVYKMNRAARAGRFVAPDKFLGREMFAGGGVAGLKSSASSFGESISKRIAEGIKAGKDKEDAASSLSFGGGRGGFLDGIFNLGKQVVAQATAGAGGFSGNGQWGPENYSGNAANTAAAIAFTKSKWGLTDVFGWRASGSVGGSDHPKGKAMDAMIPNYASQQGISLGTSVADWFVGNPNAFGTKYVIWRDRINQGGSWGPYSHPGGNDDNLAHRNHVHVSFLSGAGQFSGQAVGDNNKEMGSLISKIAGSVASKFGLGMGGPAAGDSGPAPVQGGAFIPNVERWRPMAEAALRAFGYGPEWVSPMLWQMTTESSGNPNALNDWDRNFPLYGGSKGLLQTIQPTFESALRGTPYENLIPRGPYDPWANMLAAVSYVKRNYGGPGVWNKAVGGNPNPYDTGGWLMPGQQGINLLNKPEAVLRPEESAAYIKHAKTIGTDGAATPTLVIKLDNSDPLQVAVAKMIDDGFVTAANTVPVAEMQH</sequence>
<evidence type="ECO:0000259" key="2">
    <source>
        <dbReference type="Pfam" id="PF01464"/>
    </source>
</evidence>
<keyword evidence="1" id="KW-1188">Viral release from host cell</keyword>
<dbReference type="InterPro" id="IPR023346">
    <property type="entry name" value="Lysozyme-like_dom_sf"/>
</dbReference>
<dbReference type="InterPro" id="IPR010090">
    <property type="entry name" value="Phage_tape_meas"/>
</dbReference>
<feature type="domain" description="Phage tail tape measure protein" evidence="3">
    <location>
        <begin position="116"/>
        <end position="311"/>
    </location>
</feature>
<dbReference type="PANTHER" id="PTHR37813:SF1">
    <property type="entry name" value="FELS-2 PROPHAGE PROTEIN"/>
    <property type="match status" value="1"/>
</dbReference>
<protein>
    <submittedName>
        <fullName evidence="5">Uncharacterized protein</fullName>
    </submittedName>
</protein>
<dbReference type="SUPFAM" id="SSF53955">
    <property type="entry name" value="Lysozyme-like"/>
    <property type="match status" value="1"/>
</dbReference>
<dbReference type="OrthoDB" id="3765294at2"/>